<keyword evidence="2" id="KW-0805">Transcription regulation</keyword>
<dbReference type="AlphaFoldDB" id="A0A0T5NTP4"/>
<dbReference type="GO" id="GO:0003677">
    <property type="term" value="F:DNA binding"/>
    <property type="evidence" value="ECO:0007669"/>
    <property type="project" value="UniProtKB-KW"/>
</dbReference>
<dbReference type="PATRIC" id="fig|1641875.4.peg.123"/>
<dbReference type="SUPFAM" id="SSF53850">
    <property type="entry name" value="Periplasmic binding protein-like II"/>
    <property type="match status" value="1"/>
</dbReference>
<protein>
    <submittedName>
        <fullName evidence="6">LysR family transcriptional regulator</fullName>
    </submittedName>
</protein>
<dbReference type="PROSITE" id="PS50931">
    <property type="entry name" value="HTH_LYSR"/>
    <property type="match status" value="1"/>
</dbReference>
<dbReference type="Gene3D" id="1.10.10.10">
    <property type="entry name" value="Winged helix-like DNA-binding domain superfamily/Winged helix DNA-binding domain"/>
    <property type="match status" value="1"/>
</dbReference>
<keyword evidence="3" id="KW-0238">DNA-binding</keyword>
<dbReference type="InterPro" id="IPR036390">
    <property type="entry name" value="WH_DNA-bd_sf"/>
</dbReference>
<dbReference type="FunFam" id="1.10.10.10:FF:000001">
    <property type="entry name" value="LysR family transcriptional regulator"/>
    <property type="match status" value="1"/>
</dbReference>
<evidence type="ECO:0000256" key="1">
    <source>
        <dbReference type="ARBA" id="ARBA00009437"/>
    </source>
</evidence>
<name>A0A0T5NTP4_9RHOB</name>
<dbReference type="GO" id="GO:0003700">
    <property type="term" value="F:DNA-binding transcription factor activity"/>
    <property type="evidence" value="ECO:0007669"/>
    <property type="project" value="InterPro"/>
</dbReference>
<reference evidence="6 7" key="1">
    <citation type="submission" date="2015-04" db="EMBL/GenBank/DDBJ databases">
        <title>The draft genome sequence of Roseovarius sp.R12b.</title>
        <authorList>
            <person name="Li G."/>
            <person name="Lai Q."/>
            <person name="Shao Z."/>
            <person name="Yan P."/>
        </authorList>
    </citation>
    <scope>NUCLEOTIDE SEQUENCE [LARGE SCALE GENOMIC DNA]</scope>
    <source>
        <strain evidence="6 7">R12B</strain>
    </source>
</reference>
<dbReference type="Proteomes" id="UP000051295">
    <property type="component" value="Unassembled WGS sequence"/>
</dbReference>
<accession>A0A0T5NTP4</accession>
<dbReference type="Pfam" id="PF03466">
    <property type="entry name" value="LysR_substrate"/>
    <property type="match status" value="1"/>
</dbReference>
<dbReference type="PANTHER" id="PTHR30579:SF7">
    <property type="entry name" value="HTH-TYPE TRANSCRIPTIONAL REGULATOR LRHA-RELATED"/>
    <property type="match status" value="1"/>
</dbReference>
<dbReference type="InterPro" id="IPR050176">
    <property type="entry name" value="LTTR"/>
</dbReference>
<evidence type="ECO:0000256" key="4">
    <source>
        <dbReference type="ARBA" id="ARBA00023163"/>
    </source>
</evidence>
<comment type="similarity">
    <text evidence="1">Belongs to the LysR transcriptional regulatory family.</text>
</comment>
<dbReference type="PANTHER" id="PTHR30579">
    <property type="entry name" value="TRANSCRIPTIONAL REGULATOR"/>
    <property type="match status" value="1"/>
</dbReference>
<feature type="domain" description="HTH lysR-type" evidence="5">
    <location>
        <begin position="4"/>
        <end position="61"/>
    </location>
</feature>
<evidence type="ECO:0000313" key="7">
    <source>
        <dbReference type="Proteomes" id="UP000051295"/>
    </source>
</evidence>
<dbReference type="Gene3D" id="3.40.190.10">
    <property type="entry name" value="Periplasmic binding protein-like II"/>
    <property type="match status" value="2"/>
</dbReference>
<dbReference type="STRING" id="1641875.XM53_11675"/>
<dbReference type="SUPFAM" id="SSF46785">
    <property type="entry name" value="Winged helix' DNA-binding domain"/>
    <property type="match status" value="1"/>
</dbReference>
<comment type="caution">
    <text evidence="6">The sequence shown here is derived from an EMBL/GenBank/DDBJ whole genome shotgun (WGS) entry which is preliminary data.</text>
</comment>
<organism evidence="6 7">
    <name type="scientific">Roseovarius atlanticus</name>
    <dbReference type="NCBI Taxonomy" id="1641875"/>
    <lineage>
        <taxon>Bacteria</taxon>
        <taxon>Pseudomonadati</taxon>
        <taxon>Pseudomonadota</taxon>
        <taxon>Alphaproteobacteria</taxon>
        <taxon>Rhodobacterales</taxon>
        <taxon>Roseobacteraceae</taxon>
        <taxon>Roseovarius</taxon>
    </lineage>
</organism>
<proteinExistence type="inferred from homology"/>
<gene>
    <name evidence="6" type="ORF">XM53_11675</name>
</gene>
<dbReference type="EMBL" id="LAXJ01000010">
    <property type="protein sequence ID" value="KRS12299.1"/>
    <property type="molecule type" value="Genomic_DNA"/>
</dbReference>
<dbReference type="PRINTS" id="PR00039">
    <property type="entry name" value="HTHLYSR"/>
</dbReference>
<keyword evidence="4" id="KW-0804">Transcription</keyword>
<evidence type="ECO:0000256" key="2">
    <source>
        <dbReference type="ARBA" id="ARBA00023015"/>
    </source>
</evidence>
<dbReference type="InterPro" id="IPR005119">
    <property type="entry name" value="LysR_subst-bd"/>
</dbReference>
<sequence>MRNLDVTTLRSFLEVAEQGGVTRAAQVLNLTQSAVSMQLKRLEEMLGIELLDRSNRRIALTASGEQLLTYARRIVDLNDEAVGRLSDEIYEGQLTLGVPHDIVYPVVPRVLKTFSGIFPRVNVALKSSSTMRLHEALKKGEVDLILTTEKALTPGGETLTEMPLKWVGALGGQAWRKRPLRLGFCNVCIFRTTVLRSLDAAGIDWELAIESDEDRSVEALISADLAVGALLETSIPPHQEAINAQGALPDLGYHQINMYGAANRDDITRQLADLVRQGFRAATPTLLRQA</sequence>
<dbReference type="OrthoDB" id="8097684at2"/>
<keyword evidence="7" id="KW-1185">Reference proteome</keyword>
<dbReference type="RefSeq" id="WP_057793499.1">
    <property type="nucleotide sequence ID" value="NZ_LAXJ01000010.1"/>
</dbReference>
<evidence type="ECO:0000256" key="3">
    <source>
        <dbReference type="ARBA" id="ARBA00023125"/>
    </source>
</evidence>
<dbReference type="InterPro" id="IPR036388">
    <property type="entry name" value="WH-like_DNA-bd_sf"/>
</dbReference>
<evidence type="ECO:0000259" key="5">
    <source>
        <dbReference type="PROSITE" id="PS50931"/>
    </source>
</evidence>
<dbReference type="InterPro" id="IPR000847">
    <property type="entry name" value="LysR_HTH_N"/>
</dbReference>
<evidence type="ECO:0000313" key="6">
    <source>
        <dbReference type="EMBL" id="KRS12299.1"/>
    </source>
</evidence>
<dbReference type="Pfam" id="PF00126">
    <property type="entry name" value="HTH_1"/>
    <property type="match status" value="1"/>
</dbReference>